<protein>
    <submittedName>
        <fullName evidence="1">Uncharacterized protein</fullName>
    </submittedName>
</protein>
<organism evidence="1">
    <name type="scientific">Siphoviridae sp. ctFRY1</name>
    <dbReference type="NCBI Taxonomy" id="2827820"/>
    <lineage>
        <taxon>Viruses</taxon>
        <taxon>Duplodnaviria</taxon>
        <taxon>Heunggongvirae</taxon>
        <taxon>Uroviricota</taxon>
        <taxon>Caudoviricetes</taxon>
    </lineage>
</organism>
<evidence type="ECO:0000313" key="1">
    <source>
        <dbReference type="EMBL" id="DAF54271.1"/>
    </source>
</evidence>
<accession>A0A8S5SUB6</accession>
<reference evidence="1" key="1">
    <citation type="journal article" date="2021" name="Proc. Natl. Acad. Sci. U.S.A.">
        <title>A Catalog of Tens of Thousands of Viruses from Human Metagenomes Reveals Hidden Associations with Chronic Diseases.</title>
        <authorList>
            <person name="Tisza M.J."/>
            <person name="Buck C.B."/>
        </authorList>
    </citation>
    <scope>NUCLEOTIDE SEQUENCE</scope>
    <source>
        <strain evidence="1">CtFRY1</strain>
    </source>
</reference>
<name>A0A8S5SUB6_9CAUD</name>
<sequence>MYGEYELTGKAFHLASLIASIEFDYWRNRSDACKQSRLVGVLGEMFAGMYLEGQTGGRSCIPQGLLQRTGLFSGNTMNRGDVVMLGKRKVKVGPDYKDQVIDAVWSYEVKATTGIRRGLVEARCAYEYMERRVAGVILVLVEFGQHKATGIIEEVADPYVIVNDWPIVEVDGKEYFESPAIRRKLDWEAAQ</sequence>
<dbReference type="EMBL" id="BK032676">
    <property type="protein sequence ID" value="DAF54271.1"/>
    <property type="molecule type" value="Genomic_DNA"/>
</dbReference>
<proteinExistence type="predicted"/>